<dbReference type="RefSeq" id="XP_018711623.1">
    <property type="nucleotide sequence ID" value="XM_018858837.1"/>
</dbReference>
<evidence type="ECO:0000313" key="4">
    <source>
        <dbReference type="Proteomes" id="UP000092555"/>
    </source>
</evidence>
<dbReference type="EMBL" id="LXTC01000003">
    <property type="protein sequence ID" value="OBA21113.1"/>
    <property type="molecule type" value="Genomic_DNA"/>
</dbReference>
<dbReference type="AlphaFoldDB" id="A0A1A0HB47"/>
<proteinExistence type="predicted"/>
<dbReference type="GO" id="GO:0016807">
    <property type="term" value="F:cysteine-type carboxypeptidase activity"/>
    <property type="evidence" value="ECO:0007669"/>
    <property type="project" value="TreeGrafter"/>
</dbReference>
<feature type="domain" description="MINDY deubiquitinase" evidence="2">
    <location>
        <begin position="26"/>
        <end position="64"/>
    </location>
</feature>
<keyword evidence="4" id="KW-1185">Reference proteome</keyword>
<dbReference type="GeneID" id="30031813"/>
<name>A0A1A0HB47_9ASCO</name>
<dbReference type="PANTHER" id="PTHR18063:SF6">
    <property type="entry name" value="UBIQUITIN CARBOXYL-TERMINAL HYDROLASE"/>
    <property type="match status" value="1"/>
</dbReference>
<protein>
    <recommendedName>
        <fullName evidence="2">MINDY deubiquitinase domain-containing protein</fullName>
    </recommendedName>
</protein>
<dbReference type="Proteomes" id="UP000092555">
    <property type="component" value="Unassembled WGS sequence"/>
</dbReference>
<dbReference type="Pfam" id="PF04424">
    <property type="entry name" value="MINDY_DUB"/>
    <property type="match status" value="2"/>
</dbReference>
<dbReference type="InterPro" id="IPR007518">
    <property type="entry name" value="MINDY"/>
</dbReference>
<dbReference type="GO" id="GO:0004843">
    <property type="term" value="F:cysteine-type deubiquitinase activity"/>
    <property type="evidence" value="ECO:0007669"/>
    <property type="project" value="InterPro"/>
</dbReference>
<dbReference type="InterPro" id="IPR033979">
    <property type="entry name" value="MINDY_domain"/>
</dbReference>
<dbReference type="GO" id="GO:1990380">
    <property type="term" value="F:K48-linked deubiquitinase activity"/>
    <property type="evidence" value="ECO:0007669"/>
    <property type="project" value="InterPro"/>
</dbReference>
<dbReference type="GO" id="GO:0005829">
    <property type="term" value="C:cytosol"/>
    <property type="evidence" value="ECO:0007669"/>
    <property type="project" value="TreeGrafter"/>
</dbReference>
<feature type="region of interest" description="Disordered" evidence="1">
    <location>
        <begin position="386"/>
        <end position="407"/>
    </location>
</feature>
<dbReference type="STRING" id="869754.A0A1A0HB47"/>
<sequence length="407" mass="44985">MIMRLLFQHGQNHTELRCQYGGGHEIRWSPYEQVLPILLQDTNGPCPLIALVNTLILTNDIEKRTVDLQEPAGPSRDLEPQAPPATAASSAQKEQQSVPGARRLNVAQLRSLLNLNIGGTVEVPQILSSLGDLLLDIPDTDSAVLNGLLESLPLLHTGLDVNPNLTTGGFDPEEMASQIFRVFGLNFVHGWCREPSGDADLDAVFARHQTFEALQEYLLTSAENTVQKTHIEAWVQDNASQLTAHGLRRIDEKMQPDSLAIFFRNNHFLTLYKAHNQDLYLLITDDAFLKHANYVWQSINSVSGGDDLYFAGDFTPLMDGADPGEAAGVDESLVFAKQLQEKEDIAYAQKLQLSYKKRAEKTPFSGAGEGPDPSLPQLEDKKMLLKKSSKGLSKEARSKKKDTCVIT</sequence>
<evidence type="ECO:0000259" key="2">
    <source>
        <dbReference type="Pfam" id="PF04424"/>
    </source>
</evidence>
<dbReference type="PANTHER" id="PTHR18063">
    <property type="entry name" value="NF-E2 INDUCIBLE PROTEIN"/>
    <property type="match status" value="1"/>
</dbReference>
<feature type="domain" description="MINDY deubiquitinase" evidence="2">
    <location>
        <begin position="105"/>
        <end position="314"/>
    </location>
</feature>
<evidence type="ECO:0000313" key="3">
    <source>
        <dbReference type="EMBL" id="OBA21113.1"/>
    </source>
</evidence>
<dbReference type="OrthoDB" id="10261212at2759"/>
<dbReference type="GO" id="GO:0071108">
    <property type="term" value="P:protein K48-linked deubiquitination"/>
    <property type="evidence" value="ECO:0007669"/>
    <property type="project" value="TreeGrafter"/>
</dbReference>
<feature type="region of interest" description="Disordered" evidence="1">
    <location>
        <begin position="70"/>
        <end position="99"/>
    </location>
</feature>
<organism evidence="3 4">
    <name type="scientific">Metschnikowia bicuspidata var. bicuspidata NRRL YB-4993</name>
    <dbReference type="NCBI Taxonomy" id="869754"/>
    <lineage>
        <taxon>Eukaryota</taxon>
        <taxon>Fungi</taxon>
        <taxon>Dikarya</taxon>
        <taxon>Ascomycota</taxon>
        <taxon>Saccharomycotina</taxon>
        <taxon>Pichiomycetes</taxon>
        <taxon>Metschnikowiaceae</taxon>
        <taxon>Metschnikowia</taxon>
    </lineage>
</organism>
<accession>A0A1A0HB47</accession>
<dbReference type="GO" id="GO:0071944">
    <property type="term" value="C:cell periphery"/>
    <property type="evidence" value="ECO:0007669"/>
    <property type="project" value="TreeGrafter"/>
</dbReference>
<evidence type="ECO:0000256" key="1">
    <source>
        <dbReference type="SAM" id="MobiDB-lite"/>
    </source>
</evidence>
<feature type="region of interest" description="Disordered" evidence="1">
    <location>
        <begin position="362"/>
        <end position="381"/>
    </location>
</feature>
<comment type="caution">
    <text evidence="3">The sequence shown here is derived from an EMBL/GenBank/DDBJ whole genome shotgun (WGS) entry which is preliminary data.</text>
</comment>
<reference evidence="3 4" key="1">
    <citation type="submission" date="2016-05" db="EMBL/GenBank/DDBJ databases">
        <title>Comparative genomics of biotechnologically important yeasts.</title>
        <authorList>
            <consortium name="DOE Joint Genome Institute"/>
            <person name="Riley R."/>
            <person name="Haridas S."/>
            <person name="Wolfe K.H."/>
            <person name="Lopes M.R."/>
            <person name="Hittinger C.T."/>
            <person name="Goker M."/>
            <person name="Salamov A."/>
            <person name="Wisecaver J."/>
            <person name="Long T.M."/>
            <person name="Aerts A.L."/>
            <person name="Barry K."/>
            <person name="Choi C."/>
            <person name="Clum A."/>
            <person name="Coughlan A.Y."/>
            <person name="Deshpande S."/>
            <person name="Douglass A.P."/>
            <person name="Hanson S.J."/>
            <person name="Klenk H.-P."/>
            <person name="LaButti K."/>
            <person name="Lapidus A."/>
            <person name="Lindquist E."/>
            <person name="Lipzen A."/>
            <person name="Meier-kolthoff J.P."/>
            <person name="Ohm R.A."/>
            <person name="Otillar R.P."/>
            <person name="Pangilinan J."/>
            <person name="Peng Y."/>
            <person name="Rokas A."/>
            <person name="Rosa C.A."/>
            <person name="Scheuner C."/>
            <person name="Sibirny A.A."/>
            <person name="Slot J.C."/>
            <person name="Stielow J.B."/>
            <person name="Sun H."/>
            <person name="Kurtzman C.P."/>
            <person name="Blackwell M."/>
            <person name="Grigoriev I.V."/>
            <person name="Jeffries T.W."/>
        </authorList>
    </citation>
    <scope>NUCLEOTIDE SEQUENCE [LARGE SCALE GENOMIC DNA]</scope>
    <source>
        <strain evidence="3 4">NRRL YB-4993</strain>
    </source>
</reference>
<gene>
    <name evidence="3" type="ORF">METBIDRAFT_78175</name>
</gene>